<feature type="domain" description="Thioredoxin" evidence="2">
    <location>
        <begin position="132"/>
        <end position="276"/>
    </location>
</feature>
<dbReference type="GO" id="GO:0016491">
    <property type="term" value="F:oxidoreductase activity"/>
    <property type="evidence" value="ECO:0007669"/>
    <property type="project" value="InterPro"/>
</dbReference>
<keyword evidence="1" id="KW-0472">Membrane</keyword>
<feature type="transmembrane region" description="Helical" evidence="1">
    <location>
        <begin position="54"/>
        <end position="73"/>
    </location>
</feature>
<feature type="transmembrane region" description="Helical" evidence="1">
    <location>
        <begin position="29"/>
        <end position="47"/>
    </location>
</feature>
<dbReference type="PANTHER" id="PTHR42852">
    <property type="entry name" value="THIOL:DISULFIDE INTERCHANGE PROTEIN DSBE"/>
    <property type="match status" value="1"/>
</dbReference>
<dbReference type="PROSITE" id="PS51352">
    <property type="entry name" value="THIOREDOXIN_2"/>
    <property type="match status" value="1"/>
</dbReference>
<evidence type="ECO:0000313" key="3">
    <source>
        <dbReference type="EMBL" id="ADR21849.1"/>
    </source>
</evidence>
<dbReference type="HOGENOM" id="CLU_989724_0_0_10"/>
<dbReference type="eggNOG" id="COG0526">
    <property type="taxonomic scope" value="Bacteria"/>
</dbReference>
<feature type="transmembrane region" description="Helical" evidence="1">
    <location>
        <begin position="108"/>
        <end position="127"/>
    </location>
</feature>
<dbReference type="InterPro" id="IPR013766">
    <property type="entry name" value="Thioredoxin_domain"/>
</dbReference>
<sequence>MKRIGSLFLTGFIPPVVLAIFMKFISLNMSYSIILGTVLLFLLSSFQIKNSIHFLIKAVIILGPLSLVYYLLILGELPGLWISIVIFAIAVVLGLLNTGKLAKLSSGLLVTAFSVVVALFWVPNIVADNLSQKVNDPAPKFKMLDLIEQKDLDNTSFSNKVVVIDFFGTWCAPCIAEMKELEGIRANLVSNGEQVEFIIACTDTGGDTPEKALSFHLKRATNFRLAYDENSVAHKKFGFTGVPALVILDKKGNVRMKHEGYNQAEDLEGSLKPLLEELLIE</sequence>
<evidence type="ECO:0000256" key="1">
    <source>
        <dbReference type="SAM" id="Phobius"/>
    </source>
</evidence>
<accession>E4TSN9</accession>
<dbReference type="InterPro" id="IPR036249">
    <property type="entry name" value="Thioredoxin-like_sf"/>
</dbReference>
<keyword evidence="1" id="KW-1133">Transmembrane helix</keyword>
<dbReference type="RefSeq" id="WP_013453992.1">
    <property type="nucleotide sequence ID" value="NC_014759.1"/>
</dbReference>
<feature type="transmembrane region" description="Helical" evidence="1">
    <location>
        <begin position="79"/>
        <end position="96"/>
    </location>
</feature>
<protein>
    <submittedName>
        <fullName evidence="3">Redoxin domain protein</fullName>
    </submittedName>
</protein>
<dbReference type="SUPFAM" id="SSF52833">
    <property type="entry name" value="Thioredoxin-like"/>
    <property type="match status" value="1"/>
</dbReference>
<dbReference type="OrthoDB" id="6399635at2"/>
<keyword evidence="4" id="KW-1185">Reference proteome</keyword>
<dbReference type="CDD" id="cd02966">
    <property type="entry name" value="TlpA_like_family"/>
    <property type="match status" value="1"/>
</dbReference>
<dbReference type="AlphaFoldDB" id="E4TSN9"/>
<dbReference type="EMBL" id="CP002349">
    <property type="protein sequence ID" value="ADR21849.1"/>
    <property type="molecule type" value="Genomic_DNA"/>
</dbReference>
<evidence type="ECO:0000259" key="2">
    <source>
        <dbReference type="PROSITE" id="PS51352"/>
    </source>
</evidence>
<dbReference type="Proteomes" id="UP000008720">
    <property type="component" value="Chromosome"/>
</dbReference>
<dbReference type="InterPro" id="IPR013740">
    <property type="entry name" value="Redoxin"/>
</dbReference>
<organism evidence="3 4">
    <name type="scientific">Marivirga tractuosa (strain ATCC 23168 / DSM 4126 / NBRC 15989 / NCIMB 1408 / VKM B-1430 / H-43)</name>
    <name type="common">Microscilla tractuosa</name>
    <name type="synonym">Flexibacter tractuosus</name>
    <dbReference type="NCBI Taxonomy" id="643867"/>
    <lineage>
        <taxon>Bacteria</taxon>
        <taxon>Pseudomonadati</taxon>
        <taxon>Bacteroidota</taxon>
        <taxon>Cytophagia</taxon>
        <taxon>Cytophagales</taxon>
        <taxon>Marivirgaceae</taxon>
        <taxon>Marivirga</taxon>
    </lineage>
</organism>
<dbReference type="Gene3D" id="3.40.30.10">
    <property type="entry name" value="Glutaredoxin"/>
    <property type="match status" value="1"/>
</dbReference>
<dbReference type="InterPro" id="IPR050553">
    <property type="entry name" value="Thioredoxin_ResA/DsbE_sf"/>
</dbReference>
<dbReference type="STRING" id="643867.Ftrac_1861"/>
<keyword evidence="1" id="KW-0812">Transmembrane</keyword>
<reference evidence="3 4" key="1">
    <citation type="journal article" date="2011" name="Stand. Genomic Sci.">
        <title>Complete genome sequence of Marivirga tractuosa type strain (H-43).</title>
        <authorList>
            <person name="Pagani I."/>
            <person name="Chertkov O."/>
            <person name="Lapidus A."/>
            <person name="Lucas S."/>
            <person name="Del Rio T.G."/>
            <person name="Tice H."/>
            <person name="Copeland A."/>
            <person name="Cheng J.F."/>
            <person name="Nolan M."/>
            <person name="Saunders E."/>
            <person name="Pitluck S."/>
            <person name="Held B."/>
            <person name="Goodwin L."/>
            <person name="Liolios K."/>
            <person name="Ovchinikova G."/>
            <person name="Ivanova N."/>
            <person name="Mavromatis K."/>
            <person name="Pati A."/>
            <person name="Chen A."/>
            <person name="Palaniappan K."/>
            <person name="Land M."/>
            <person name="Hauser L."/>
            <person name="Jeffries C.D."/>
            <person name="Detter J.C."/>
            <person name="Han C."/>
            <person name="Tapia R."/>
            <person name="Ngatchou-Djao O.D."/>
            <person name="Rohde M."/>
            <person name="Goker M."/>
            <person name="Spring S."/>
            <person name="Sikorski J."/>
            <person name="Woyke T."/>
            <person name="Bristow J."/>
            <person name="Eisen J.A."/>
            <person name="Markowitz V."/>
            <person name="Hugenholtz P."/>
            <person name="Klenk H.P."/>
            <person name="Kyrpides N.C."/>
        </authorList>
    </citation>
    <scope>NUCLEOTIDE SEQUENCE [LARGE SCALE GENOMIC DNA]</scope>
    <source>
        <strain evidence="4">ATCC 23168 / DSM 4126 / NBRC 15989 / NCIMB 1408 / VKM B-1430 / H-43</strain>
    </source>
</reference>
<dbReference type="KEGG" id="mtt:Ftrac_1861"/>
<evidence type="ECO:0000313" key="4">
    <source>
        <dbReference type="Proteomes" id="UP000008720"/>
    </source>
</evidence>
<dbReference type="PANTHER" id="PTHR42852:SF13">
    <property type="entry name" value="PROTEIN DIPZ"/>
    <property type="match status" value="1"/>
</dbReference>
<proteinExistence type="predicted"/>
<gene>
    <name evidence="3" type="ordered locus">Ftrac_1861</name>
</gene>
<dbReference type="Pfam" id="PF08534">
    <property type="entry name" value="Redoxin"/>
    <property type="match status" value="1"/>
</dbReference>
<name>E4TSN9_MARTH</name>